<comment type="similarity">
    <text evidence="1">Belongs to the P-Pant transferase superfamily. Gsp/Sfp/HetI/AcpT family.</text>
</comment>
<evidence type="ECO:0000256" key="2">
    <source>
        <dbReference type="ARBA" id="ARBA00022679"/>
    </source>
</evidence>
<evidence type="ECO:0000313" key="5">
    <source>
        <dbReference type="Proteomes" id="UP000677305"/>
    </source>
</evidence>
<dbReference type="EMBL" id="CP058561">
    <property type="protein sequence ID" value="QUH28464.1"/>
    <property type="molecule type" value="Genomic_DNA"/>
</dbReference>
<reference evidence="4 5" key="1">
    <citation type="submission" date="2020-07" db="EMBL/GenBank/DDBJ databases">
        <title>Vallitalea guaymasensis genome.</title>
        <authorList>
            <person name="Postec A."/>
        </authorList>
    </citation>
    <scope>NUCLEOTIDE SEQUENCE [LARGE SCALE GENOMIC DNA]</scope>
    <source>
        <strain evidence="4 5">Ra1766G1</strain>
    </source>
</reference>
<dbReference type="GO" id="GO:0000287">
    <property type="term" value="F:magnesium ion binding"/>
    <property type="evidence" value="ECO:0007669"/>
    <property type="project" value="InterPro"/>
</dbReference>
<dbReference type="Proteomes" id="UP000677305">
    <property type="component" value="Chromosome"/>
</dbReference>
<feature type="domain" description="4'-phosphopantetheinyl transferase" evidence="3">
    <location>
        <begin position="123"/>
        <end position="200"/>
    </location>
</feature>
<accession>A0A8J8SBB5</accession>
<evidence type="ECO:0000256" key="1">
    <source>
        <dbReference type="ARBA" id="ARBA00010990"/>
    </source>
</evidence>
<dbReference type="InterPro" id="IPR050559">
    <property type="entry name" value="P-Pant_transferase_sf"/>
</dbReference>
<dbReference type="KEGG" id="vgu:HYG85_05805"/>
<name>A0A8J8SBB5_9FIRM</name>
<evidence type="ECO:0000313" key="4">
    <source>
        <dbReference type="EMBL" id="QUH28464.1"/>
    </source>
</evidence>
<dbReference type="PANTHER" id="PTHR12215:SF10">
    <property type="entry name" value="L-AMINOADIPATE-SEMIALDEHYDE DEHYDROGENASE-PHOSPHOPANTETHEINYL TRANSFERASE"/>
    <property type="match status" value="1"/>
</dbReference>
<organism evidence="4 5">
    <name type="scientific">Vallitalea guaymasensis</name>
    <dbReference type="NCBI Taxonomy" id="1185412"/>
    <lineage>
        <taxon>Bacteria</taxon>
        <taxon>Bacillati</taxon>
        <taxon>Bacillota</taxon>
        <taxon>Clostridia</taxon>
        <taxon>Lachnospirales</taxon>
        <taxon>Vallitaleaceae</taxon>
        <taxon>Vallitalea</taxon>
    </lineage>
</organism>
<dbReference type="Pfam" id="PF01648">
    <property type="entry name" value="ACPS"/>
    <property type="match status" value="1"/>
</dbReference>
<protein>
    <submittedName>
        <fullName evidence="4">4'-phosphopantetheinyl transferase superfamily protein</fullName>
    </submittedName>
</protein>
<proteinExistence type="inferred from homology"/>
<gene>
    <name evidence="4" type="ORF">HYG85_05805</name>
</gene>
<dbReference type="RefSeq" id="WP_212692688.1">
    <property type="nucleotide sequence ID" value="NZ_CP058561.1"/>
</dbReference>
<evidence type="ECO:0000259" key="3">
    <source>
        <dbReference type="Pfam" id="PF01648"/>
    </source>
</evidence>
<dbReference type="InterPro" id="IPR008278">
    <property type="entry name" value="4-PPantetheinyl_Trfase_dom"/>
</dbReference>
<dbReference type="GO" id="GO:0005829">
    <property type="term" value="C:cytosol"/>
    <property type="evidence" value="ECO:0007669"/>
    <property type="project" value="TreeGrafter"/>
</dbReference>
<dbReference type="Gene3D" id="3.90.470.20">
    <property type="entry name" value="4'-phosphopantetheinyl transferase domain"/>
    <property type="match status" value="2"/>
</dbReference>
<dbReference type="GO" id="GO:0019878">
    <property type="term" value="P:lysine biosynthetic process via aminoadipic acid"/>
    <property type="evidence" value="ECO:0007669"/>
    <property type="project" value="TreeGrafter"/>
</dbReference>
<dbReference type="AlphaFoldDB" id="A0A8J8SBB5"/>
<dbReference type="GO" id="GO:0008897">
    <property type="term" value="F:holo-[acyl-carrier-protein] synthase activity"/>
    <property type="evidence" value="ECO:0007669"/>
    <property type="project" value="InterPro"/>
</dbReference>
<dbReference type="PANTHER" id="PTHR12215">
    <property type="entry name" value="PHOSPHOPANTETHEINE TRANSFERASE"/>
    <property type="match status" value="1"/>
</dbReference>
<dbReference type="InterPro" id="IPR037143">
    <property type="entry name" value="4-PPantetheinyl_Trfase_dom_sf"/>
</dbReference>
<keyword evidence="2 4" id="KW-0808">Transferase</keyword>
<sequence length="248" mass="28756">MKYIDVETELVDNNKTVPLTVSLCSLRDSQMVTKEFIDNYLSSQEKKYYNQLKYEARKVSYLLGRVSSKRALAYFMDNDKQEIFIDKGIFHYPIIKNNNKNLTVTITHTKYVGASAAVEEHYPIGIDIEVIDINHLKSIKSQMTEQEINLVENCQWEEHEGVIAIWTMKEALSKALKIGFLTSLKMYEVNSLDCDNNCIISKYKNFAMFEAKTFKLNRSIFTICYPNKCNLMLEYPTMENASNKINIS</sequence>
<dbReference type="SUPFAM" id="SSF56214">
    <property type="entry name" value="4'-phosphopantetheinyl transferase"/>
    <property type="match status" value="2"/>
</dbReference>
<keyword evidence="5" id="KW-1185">Reference proteome</keyword>